<organism evidence="1 2">
    <name type="scientific">Neisseria bacilliformis ATCC BAA-1200</name>
    <dbReference type="NCBI Taxonomy" id="888742"/>
    <lineage>
        <taxon>Bacteria</taxon>
        <taxon>Pseudomonadati</taxon>
        <taxon>Pseudomonadota</taxon>
        <taxon>Betaproteobacteria</taxon>
        <taxon>Neisseriales</taxon>
        <taxon>Neisseriaceae</taxon>
        <taxon>Neisseria</taxon>
    </lineage>
</organism>
<gene>
    <name evidence="1" type="primary">mdh2</name>
    <name evidence="1" type="ORF">HMPREF9123_2948</name>
</gene>
<proteinExistence type="predicted"/>
<evidence type="ECO:0000313" key="1">
    <source>
        <dbReference type="EMBL" id="EGF06010.1"/>
    </source>
</evidence>
<dbReference type="AlphaFoldDB" id="F2BGU1"/>
<dbReference type="GO" id="GO:0004473">
    <property type="term" value="F:malate dehydrogenase (decarboxylating) (NADP+) activity"/>
    <property type="evidence" value="ECO:0007669"/>
    <property type="project" value="UniProtKB-EC"/>
</dbReference>
<dbReference type="EMBL" id="AFAY01000057">
    <property type="protein sequence ID" value="EGF06010.1"/>
    <property type="molecule type" value="Genomic_DNA"/>
</dbReference>
<name>F2BGU1_9NEIS</name>
<dbReference type="HOGENOM" id="CLU_2700927_0_0_4"/>
<dbReference type="RefSeq" id="WP_007343952.1">
    <property type="nucleotide sequence ID" value="NZ_GL878494.1"/>
</dbReference>
<dbReference type="Proteomes" id="UP000004105">
    <property type="component" value="Unassembled WGS sequence"/>
</dbReference>
<reference evidence="1 2" key="1">
    <citation type="submission" date="2011-02" db="EMBL/GenBank/DDBJ databases">
        <authorList>
            <person name="Muzny D."/>
            <person name="Qin X."/>
            <person name="Deng J."/>
            <person name="Jiang H."/>
            <person name="Liu Y."/>
            <person name="Qu J."/>
            <person name="Song X.-Z."/>
            <person name="Zhang L."/>
            <person name="Thornton R."/>
            <person name="Coyle M."/>
            <person name="Francisco L."/>
            <person name="Jackson L."/>
            <person name="Javaid M."/>
            <person name="Korchina V."/>
            <person name="Kovar C."/>
            <person name="Mata R."/>
            <person name="Mathew T."/>
            <person name="Ngo R."/>
            <person name="Nguyen L."/>
            <person name="Nguyen N."/>
            <person name="Okwuonu G."/>
            <person name="Ongeri F."/>
            <person name="Pham C."/>
            <person name="Simmons D."/>
            <person name="Wilczek-Boney K."/>
            <person name="Hale W."/>
            <person name="Jakkamsetti A."/>
            <person name="Pham P."/>
            <person name="Ruth R."/>
            <person name="San Lucas F."/>
            <person name="Warren J."/>
            <person name="Zhang J."/>
            <person name="Zhao Z."/>
            <person name="Zhou C."/>
            <person name="Zhu D."/>
            <person name="Lee S."/>
            <person name="Bess C."/>
            <person name="Blankenburg K."/>
            <person name="Forbes L."/>
            <person name="Fu Q."/>
            <person name="Gubbala S."/>
            <person name="Hirani K."/>
            <person name="Jayaseelan J.C."/>
            <person name="Lara F."/>
            <person name="Munidasa M."/>
            <person name="Palculict T."/>
            <person name="Patil S."/>
            <person name="Pu L.-L."/>
            <person name="Saada N."/>
            <person name="Tang L."/>
            <person name="Weissenberger G."/>
            <person name="Zhu Y."/>
            <person name="Hemphill L."/>
            <person name="Shang Y."/>
            <person name="Youmans B."/>
            <person name="Ayvaz T."/>
            <person name="Ross M."/>
            <person name="Santibanez J."/>
            <person name="Aqrawi P."/>
            <person name="Gross S."/>
            <person name="Joshi V."/>
            <person name="Fowler G."/>
            <person name="Nazareth L."/>
            <person name="Reid J."/>
            <person name="Worley K."/>
            <person name="Petrosino J."/>
            <person name="Highlander S."/>
            <person name="Gibbs R."/>
        </authorList>
    </citation>
    <scope>NUCLEOTIDE SEQUENCE [LARGE SCALE GENOMIC DNA]</scope>
    <source>
        <strain evidence="1 2">ATCC BAA-1200</strain>
    </source>
</reference>
<evidence type="ECO:0000313" key="2">
    <source>
        <dbReference type="Proteomes" id="UP000004105"/>
    </source>
</evidence>
<sequence>MELKKANHGRRISGILSAVVIREEKESGKTRKIKDADSTTNKAADTLAHTGSPLLIGRINREFQTASNGIEAV</sequence>
<keyword evidence="2" id="KW-1185">Reference proteome</keyword>
<comment type="caution">
    <text evidence="1">The sequence shown here is derived from an EMBL/GenBank/DDBJ whole genome shotgun (WGS) entry which is preliminary data.</text>
</comment>
<protein>
    <submittedName>
        <fullName evidence="1">Malate dehydrogenase(Oxaloacetatedecarboxylating)</fullName>
        <ecNumber evidence="1">1.1.1.40</ecNumber>
    </submittedName>
</protein>
<accession>F2BGU1</accession>
<keyword evidence="1" id="KW-0560">Oxidoreductase</keyword>
<dbReference type="EC" id="1.1.1.40" evidence="1"/>